<evidence type="ECO:0000313" key="4">
    <source>
        <dbReference type="Proteomes" id="UP000247498"/>
    </source>
</evidence>
<protein>
    <recommendedName>
        <fullName evidence="2">Heterogeneous nuclear ribonucleoprotein Q acidic domain-containing protein</fullName>
    </recommendedName>
</protein>
<evidence type="ECO:0000259" key="2">
    <source>
        <dbReference type="Pfam" id="PF18360"/>
    </source>
</evidence>
<feature type="compositionally biased region" description="Low complexity" evidence="1">
    <location>
        <begin position="195"/>
        <end position="204"/>
    </location>
</feature>
<feature type="compositionally biased region" description="Basic and acidic residues" evidence="1">
    <location>
        <begin position="372"/>
        <end position="383"/>
    </location>
</feature>
<name>A0A2V0P7T3_9CHLO</name>
<evidence type="ECO:0000256" key="1">
    <source>
        <dbReference type="SAM" id="MobiDB-lite"/>
    </source>
</evidence>
<dbReference type="Pfam" id="PF18360">
    <property type="entry name" value="hnRNP_Q_AcD"/>
    <property type="match status" value="1"/>
</dbReference>
<dbReference type="InParanoid" id="A0A2V0P7T3"/>
<feature type="domain" description="Heterogeneous nuclear ribonucleoprotein Q acidic" evidence="2">
    <location>
        <begin position="45"/>
        <end position="113"/>
    </location>
</feature>
<feature type="compositionally biased region" description="Low complexity" evidence="1">
    <location>
        <begin position="546"/>
        <end position="567"/>
    </location>
</feature>
<keyword evidence="4" id="KW-1185">Reference proteome</keyword>
<feature type="region of interest" description="Disordered" evidence="1">
    <location>
        <begin position="696"/>
        <end position="715"/>
    </location>
</feature>
<dbReference type="InterPro" id="IPR041337">
    <property type="entry name" value="hnRNP_Q_AcD"/>
</dbReference>
<feature type="compositionally biased region" description="Low complexity" evidence="1">
    <location>
        <begin position="297"/>
        <end position="313"/>
    </location>
</feature>
<dbReference type="STRING" id="307507.A0A2V0P7T3"/>
<feature type="compositionally biased region" description="Low complexity" evidence="1">
    <location>
        <begin position="596"/>
        <end position="606"/>
    </location>
</feature>
<feature type="compositionally biased region" description="Basic and acidic residues" evidence="1">
    <location>
        <begin position="314"/>
        <end position="338"/>
    </location>
</feature>
<feature type="compositionally biased region" description="Basic and acidic residues" evidence="1">
    <location>
        <begin position="237"/>
        <end position="247"/>
    </location>
</feature>
<feature type="compositionally biased region" description="Basic residues" evidence="1">
    <location>
        <begin position="586"/>
        <end position="595"/>
    </location>
</feature>
<feature type="compositionally biased region" description="Gly residues" evidence="1">
    <location>
        <begin position="568"/>
        <end position="577"/>
    </location>
</feature>
<feature type="compositionally biased region" description="Low complexity" evidence="1">
    <location>
        <begin position="384"/>
        <end position="424"/>
    </location>
</feature>
<comment type="caution">
    <text evidence="3">The sequence shown here is derived from an EMBL/GenBank/DDBJ whole genome shotgun (WGS) entry which is preliminary data.</text>
</comment>
<dbReference type="AlphaFoldDB" id="A0A2V0P7T3"/>
<feature type="region of interest" description="Disordered" evidence="1">
    <location>
        <begin position="478"/>
        <end position="615"/>
    </location>
</feature>
<dbReference type="EMBL" id="BDRX01000072">
    <property type="protein sequence ID" value="GBF95921.1"/>
    <property type="molecule type" value="Genomic_DNA"/>
</dbReference>
<evidence type="ECO:0000313" key="3">
    <source>
        <dbReference type="EMBL" id="GBF95921.1"/>
    </source>
</evidence>
<dbReference type="OrthoDB" id="411372at2759"/>
<reference evidence="3 4" key="1">
    <citation type="journal article" date="2018" name="Sci. Rep.">
        <title>Raphidocelis subcapitata (=Pseudokirchneriella subcapitata) provides an insight into genome evolution and environmental adaptations in the Sphaeropleales.</title>
        <authorList>
            <person name="Suzuki S."/>
            <person name="Yamaguchi H."/>
            <person name="Nakajima N."/>
            <person name="Kawachi M."/>
        </authorList>
    </citation>
    <scope>NUCLEOTIDE SEQUENCE [LARGE SCALE GENOMIC DNA]</scope>
    <source>
        <strain evidence="3 4">NIES-35</strain>
    </source>
</reference>
<feature type="compositionally biased region" description="Low complexity" evidence="1">
    <location>
        <begin position="361"/>
        <end position="371"/>
    </location>
</feature>
<proteinExistence type="predicted"/>
<sequence length="715" mass="74732">MHPFGGGSPYPWPPPPHDAGPFMRPAIAPRGPPSSVPVWFSEARLLPGVHMMLDAAYSRGFLQHDTLDPACVSPLSELSEADGVFAIEEFLRRKPPRRETASPSSVFRGIVRRLQSYFVPESGIPRGWQPGALIGAFILLGGGPANRSPPPRRDSPRGHGRYGGWEGTSSPRRGENSPVPPPRVALRRALGIDASPPQRSPGSQPRRRDRASLRQPPPASPLGASPRALRGHRRSEVRRDAPQERPHSPPRGARSAEQAGSTAAPPPQPQLQPFVTERRAPSPVSDGGPGAPPPLPLAGEVPQQPRAAQGQAAEMRHEPEPFAQELPHEEQQGREHDQLQPAEQVPADLQQEVKQDACLDQQQGPHAAQAGQRHEQQQDEPQHQKQPQQQQQAQQEQQAQQPQQQQDDGGTGYASNYFAYFAYNPGGDKKPQSKGGGDCFSGIPITDLDDGGPPLRRDSPAAAVAAAPVAAARACTTAFVGGGGSSGGGGGGRDGSAGFGDSPAMDPRRRNSGAGEGALCFPPPPDSGQRSAPLSRFHGEAVKMFGGDSPAGSDGGAASQSAAPRAAQGGGNAGDGTPGAATRAHAAARLRRRSGPSRAASDAAGGSEDGGGGGLRAAVTELVKELLWPAWQAGQLTREAFKQIARRATEKVLSSLPPLGAPDVPPDARPGADEWLAAKGWRKSVRELVDRLAEAAAFGDGEAGPRDSGGAGGTA</sequence>
<gene>
    <name evidence="3" type="ORF">Rsub_08044</name>
</gene>
<feature type="compositionally biased region" description="Gly residues" evidence="1">
    <location>
        <begin position="480"/>
        <end position="498"/>
    </location>
</feature>
<feature type="region of interest" description="Disordered" evidence="1">
    <location>
        <begin position="144"/>
        <end position="461"/>
    </location>
</feature>
<dbReference type="Proteomes" id="UP000247498">
    <property type="component" value="Unassembled WGS sequence"/>
</dbReference>
<organism evidence="3 4">
    <name type="scientific">Raphidocelis subcapitata</name>
    <dbReference type="NCBI Taxonomy" id="307507"/>
    <lineage>
        <taxon>Eukaryota</taxon>
        <taxon>Viridiplantae</taxon>
        <taxon>Chlorophyta</taxon>
        <taxon>core chlorophytes</taxon>
        <taxon>Chlorophyceae</taxon>
        <taxon>CS clade</taxon>
        <taxon>Sphaeropleales</taxon>
        <taxon>Selenastraceae</taxon>
        <taxon>Raphidocelis</taxon>
    </lineage>
</organism>
<accession>A0A2V0P7T3</accession>